<dbReference type="GO" id="GO:0004672">
    <property type="term" value="F:protein kinase activity"/>
    <property type="evidence" value="ECO:0007669"/>
    <property type="project" value="InterPro"/>
</dbReference>
<evidence type="ECO:0000313" key="3">
    <source>
        <dbReference type="EMBL" id="CAD7663047.1"/>
    </source>
</evidence>
<dbReference type="OrthoDB" id="6501534at2759"/>
<dbReference type="PROSITE" id="PS00107">
    <property type="entry name" value="PROTEIN_KINASE_ATP"/>
    <property type="match status" value="1"/>
</dbReference>
<dbReference type="AlphaFoldDB" id="A0A7R9MMH4"/>
<feature type="domain" description="Protein kinase" evidence="2">
    <location>
        <begin position="220"/>
        <end position="260"/>
    </location>
</feature>
<dbReference type="InterPro" id="IPR000719">
    <property type="entry name" value="Prot_kinase_dom"/>
</dbReference>
<reference evidence="3" key="1">
    <citation type="submission" date="2020-11" db="EMBL/GenBank/DDBJ databases">
        <authorList>
            <person name="Tran Van P."/>
        </authorList>
    </citation>
    <scope>NUCLEOTIDE SEQUENCE</scope>
</reference>
<dbReference type="PROSITE" id="PS50011">
    <property type="entry name" value="PROTEIN_KINASE_DOM"/>
    <property type="match status" value="1"/>
</dbReference>
<proteinExistence type="predicted"/>
<dbReference type="Gene3D" id="3.30.200.20">
    <property type="entry name" value="Phosphorylase Kinase, domain 1"/>
    <property type="match status" value="1"/>
</dbReference>
<sequence length="260" mass="29224">MAIPTRAKPINTLNELSAAQRSGQIQVTAIGGSSYYDSLKTAKFGVYQEIGQLIQPVRNKDEGLNIVINASKPHAYISTRDHLYYGLLKFGPKLIHLPPYTEESTVFLDVMAIAMHYDFQYKDVFNKLISDLKKGGFLDYWRLSENRKLAVNGDQSVNTVDDQREHEVLILDQLQSAFYLMALGYMMELSSDWTQPAAQTAKTYGEALDVLVKSGPTDDYSLIQRIGSGRYGEVFAAINVTTDKKYAIKVLKPVRIEKVI</sequence>
<dbReference type="GO" id="GO:0005524">
    <property type="term" value="F:ATP binding"/>
    <property type="evidence" value="ECO:0007669"/>
    <property type="project" value="UniProtKB-UniRule"/>
</dbReference>
<evidence type="ECO:0000256" key="1">
    <source>
        <dbReference type="PROSITE-ProRule" id="PRU10141"/>
    </source>
</evidence>
<evidence type="ECO:0000313" key="4">
    <source>
        <dbReference type="Proteomes" id="UP000728032"/>
    </source>
</evidence>
<dbReference type="EMBL" id="CAJPVJ010030545">
    <property type="protein sequence ID" value="CAG2180184.1"/>
    <property type="molecule type" value="Genomic_DNA"/>
</dbReference>
<dbReference type="InterPro" id="IPR017441">
    <property type="entry name" value="Protein_kinase_ATP_BS"/>
</dbReference>
<dbReference type="Proteomes" id="UP000728032">
    <property type="component" value="Unassembled WGS sequence"/>
</dbReference>
<dbReference type="SUPFAM" id="SSF53850">
    <property type="entry name" value="Periplasmic binding protein-like II"/>
    <property type="match status" value="1"/>
</dbReference>
<dbReference type="EMBL" id="OC945370">
    <property type="protein sequence ID" value="CAD7663047.1"/>
    <property type="molecule type" value="Genomic_DNA"/>
</dbReference>
<keyword evidence="1" id="KW-0067">ATP-binding</keyword>
<dbReference type="SUPFAM" id="SSF56112">
    <property type="entry name" value="Protein kinase-like (PK-like)"/>
    <property type="match status" value="1"/>
</dbReference>
<keyword evidence="1" id="KW-0547">Nucleotide-binding</keyword>
<organism evidence="3">
    <name type="scientific">Oppiella nova</name>
    <dbReference type="NCBI Taxonomy" id="334625"/>
    <lineage>
        <taxon>Eukaryota</taxon>
        <taxon>Metazoa</taxon>
        <taxon>Ecdysozoa</taxon>
        <taxon>Arthropoda</taxon>
        <taxon>Chelicerata</taxon>
        <taxon>Arachnida</taxon>
        <taxon>Acari</taxon>
        <taxon>Acariformes</taxon>
        <taxon>Sarcoptiformes</taxon>
        <taxon>Oribatida</taxon>
        <taxon>Brachypylina</taxon>
        <taxon>Oppioidea</taxon>
        <taxon>Oppiidae</taxon>
        <taxon>Oppiella</taxon>
    </lineage>
</organism>
<accession>A0A7R9MMH4</accession>
<dbReference type="Gene3D" id="3.40.190.10">
    <property type="entry name" value="Periplasmic binding protein-like II"/>
    <property type="match status" value="2"/>
</dbReference>
<feature type="binding site" evidence="1">
    <location>
        <position position="249"/>
    </location>
    <ligand>
        <name>ATP</name>
        <dbReference type="ChEBI" id="CHEBI:30616"/>
    </ligand>
</feature>
<dbReference type="InterPro" id="IPR011009">
    <property type="entry name" value="Kinase-like_dom_sf"/>
</dbReference>
<keyword evidence="4" id="KW-1185">Reference proteome</keyword>
<protein>
    <recommendedName>
        <fullName evidence="2">Protein kinase domain-containing protein</fullName>
    </recommendedName>
</protein>
<evidence type="ECO:0000259" key="2">
    <source>
        <dbReference type="PROSITE" id="PS50011"/>
    </source>
</evidence>
<feature type="non-terminal residue" evidence="3">
    <location>
        <position position="1"/>
    </location>
</feature>
<name>A0A7R9MMH4_9ACAR</name>
<gene>
    <name evidence="3" type="ORF">ONB1V03_LOCUS19607</name>
</gene>